<comment type="caution">
    <text evidence="2">The sequence shown here is derived from an EMBL/GenBank/DDBJ whole genome shotgun (WGS) entry which is preliminary data.</text>
</comment>
<feature type="compositionally biased region" description="Polar residues" evidence="1">
    <location>
        <begin position="21"/>
        <end position="31"/>
    </location>
</feature>
<dbReference type="AlphaFoldDB" id="A0A5B6VAG4"/>
<evidence type="ECO:0000256" key="1">
    <source>
        <dbReference type="SAM" id="MobiDB-lite"/>
    </source>
</evidence>
<evidence type="ECO:0000313" key="3">
    <source>
        <dbReference type="Proteomes" id="UP000325315"/>
    </source>
</evidence>
<dbReference type="Pfam" id="PF08284">
    <property type="entry name" value="RVP_2"/>
    <property type="match status" value="2"/>
</dbReference>
<sequence>MIAQKSKMILPKATSRRGRQSENAENTNPSRGKNIEMNERFEARTPARAYAIRAPEEATSQDIIVGTFSLFDINLYALIDAGSTHALCPLKIRGYNFPASLMLLRFDDFDIILGMDWLSEHDAIVSCRRK</sequence>
<dbReference type="InterPro" id="IPR021109">
    <property type="entry name" value="Peptidase_aspartic_dom_sf"/>
</dbReference>
<proteinExistence type="predicted"/>
<name>A0A5B6VAG4_9ROSI</name>
<accession>A0A5B6VAG4</accession>
<protein>
    <submittedName>
        <fullName evidence="2">Endogenous retrovirus group K, member 6</fullName>
    </submittedName>
</protein>
<feature type="region of interest" description="Disordered" evidence="1">
    <location>
        <begin position="1"/>
        <end position="39"/>
    </location>
</feature>
<dbReference type="OrthoDB" id="786726at2759"/>
<reference evidence="3" key="1">
    <citation type="journal article" date="2019" name="Plant Biotechnol. J.">
        <title>Genome sequencing of the Australian wild diploid species Gossypium australe highlights disease resistance and delayed gland morphogenesis.</title>
        <authorList>
            <person name="Cai Y."/>
            <person name="Cai X."/>
            <person name="Wang Q."/>
            <person name="Wang P."/>
            <person name="Zhang Y."/>
            <person name="Cai C."/>
            <person name="Xu Y."/>
            <person name="Wang K."/>
            <person name="Zhou Z."/>
            <person name="Wang C."/>
            <person name="Geng S."/>
            <person name="Li B."/>
            <person name="Dong Q."/>
            <person name="Hou Y."/>
            <person name="Wang H."/>
            <person name="Ai P."/>
            <person name="Liu Z."/>
            <person name="Yi F."/>
            <person name="Sun M."/>
            <person name="An G."/>
            <person name="Cheng J."/>
            <person name="Zhang Y."/>
            <person name="Shi Q."/>
            <person name="Xie Y."/>
            <person name="Shi X."/>
            <person name="Chang Y."/>
            <person name="Huang F."/>
            <person name="Chen Y."/>
            <person name="Hong S."/>
            <person name="Mi L."/>
            <person name="Sun Q."/>
            <person name="Zhang L."/>
            <person name="Zhou B."/>
            <person name="Peng R."/>
            <person name="Zhang X."/>
            <person name="Liu F."/>
        </authorList>
    </citation>
    <scope>NUCLEOTIDE SEQUENCE [LARGE SCALE GENOMIC DNA]</scope>
    <source>
        <strain evidence="3">cv. PA1801</strain>
    </source>
</reference>
<gene>
    <name evidence="2" type="ORF">EPI10_001259</name>
</gene>
<dbReference type="EMBL" id="SMMG02000007">
    <property type="protein sequence ID" value="KAA3466145.1"/>
    <property type="molecule type" value="Genomic_DNA"/>
</dbReference>
<dbReference type="Proteomes" id="UP000325315">
    <property type="component" value="Unassembled WGS sequence"/>
</dbReference>
<organism evidence="2 3">
    <name type="scientific">Gossypium australe</name>
    <dbReference type="NCBI Taxonomy" id="47621"/>
    <lineage>
        <taxon>Eukaryota</taxon>
        <taxon>Viridiplantae</taxon>
        <taxon>Streptophyta</taxon>
        <taxon>Embryophyta</taxon>
        <taxon>Tracheophyta</taxon>
        <taxon>Spermatophyta</taxon>
        <taxon>Magnoliopsida</taxon>
        <taxon>eudicotyledons</taxon>
        <taxon>Gunneridae</taxon>
        <taxon>Pentapetalae</taxon>
        <taxon>rosids</taxon>
        <taxon>malvids</taxon>
        <taxon>Malvales</taxon>
        <taxon>Malvaceae</taxon>
        <taxon>Malvoideae</taxon>
        <taxon>Gossypium</taxon>
    </lineage>
</organism>
<keyword evidence="3" id="KW-1185">Reference proteome</keyword>
<dbReference type="Gene3D" id="2.40.70.10">
    <property type="entry name" value="Acid Proteases"/>
    <property type="match status" value="1"/>
</dbReference>
<evidence type="ECO:0000313" key="2">
    <source>
        <dbReference type="EMBL" id="KAA3466145.1"/>
    </source>
</evidence>